<evidence type="ECO:0000313" key="3">
    <source>
        <dbReference type="EMBL" id="WUN84669.1"/>
    </source>
</evidence>
<dbReference type="InterPro" id="IPR015943">
    <property type="entry name" value="WD40/YVTN_repeat-like_dom_sf"/>
</dbReference>
<name>A0ABZ1QQC6_9ACTN</name>
<dbReference type="EMBL" id="CP108038">
    <property type="protein sequence ID" value="WUN84669.1"/>
    <property type="molecule type" value="Genomic_DNA"/>
</dbReference>
<dbReference type="InterPro" id="IPR002372">
    <property type="entry name" value="PQQ_rpt_dom"/>
</dbReference>
<dbReference type="Proteomes" id="UP001432071">
    <property type="component" value="Chromosome"/>
</dbReference>
<dbReference type="Pfam" id="PF13360">
    <property type="entry name" value="PQQ_2"/>
    <property type="match status" value="2"/>
</dbReference>
<dbReference type="GeneID" id="93759384"/>
<dbReference type="SMART" id="SM00320">
    <property type="entry name" value="WD40"/>
    <property type="match status" value="8"/>
</dbReference>
<evidence type="ECO:0000256" key="1">
    <source>
        <dbReference type="PROSITE-ProRule" id="PRU00221"/>
    </source>
</evidence>
<keyword evidence="1" id="KW-0853">WD repeat</keyword>
<dbReference type="PROSITE" id="PS50082">
    <property type="entry name" value="WD_REPEATS_2"/>
    <property type="match status" value="4"/>
</dbReference>
<dbReference type="PROSITE" id="PS50294">
    <property type="entry name" value="WD_REPEATS_REGION"/>
    <property type="match status" value="2"/>
</dbReference>
<evidence type="ECO:0000313" key="4">
    <source>
        <dbReference type="Proteomes" id="UP001432071"/>
    </source>
</evidence>
<dbReference type="CDD" id="cd00200">
    <property type="entry name" value="WD40"/>
    <property type="match status" value="1"/>
</dbReference>
<feature type="repeat" description="WD" evidence="1">
    <location>
        <begin position="674"/>
        <end position="711"/>
    </location>
</feature>
<organism evidence="3 4">
    <name type="scientific">Streptomyces bobili</name>
    <dbReference type="NCBI Taxonomy" id="67280"/>
    <lineage>
        <taxon>Bacteria</taxon>
        <taxon>Bacillati</taxon>
        <taxon>Actinomycetota</taxon>
        <taxon>Actinomycetes</taxon>
        <taxon>Kitasatosporales</taxon>
        <taxon>Streptomycetaceae</taxon>
        <taxon>Streptomyces</taxon>
    </lineage>
</organism>
<feature type="repeat" description="WD" evidence="1">
    <location>
        <begin position="547"/>
        <end position="588"/>
    </location>
</feature>
<feature type="repeat" description="WD" evidence="1">
    <location>
        <begin position="422"/>
        <end position="463"/>
    </location>
</feature>
<dbReference type="InterPro" id="IPR036322">
    <property type="entry name" value="WD40_repeat_dom_sf"/>
</dbReference>
<dbReference type="PANTHER" id="PTHR19879">
    <property type="entry name" value="TRANSCRIPTION INITIATION FACTOR TFIID"/>
    <property type="match status" value="1"/>
</dbReference>
<dbReference type="SUPFAM" id="SSF50978">
    <property type="entry name" value="WD40 repeat-like"/>
    <property type="match status" value="1"/>
</dbReference>
<dbReference type="InterPro" id="IPR001680">
    <property type="entry name" value="WD40_rpt"/>
</dbReference>
<dbReference type="SUPFAM" id="SSF69322">
    <property type="entry name" value="Tricorn protease domain 2"/>
    <property type="match status" value="1"/>
</dbReference>
<evidence type="ECO:0000259" key="2">
    <source>
        <dbReference type="Pfam" id="PF13360"/>
    </source>
</evidence>
<feature type="repeat" description="WD" evidence="1">
    <location>
        <begin position="588"/>
        <end position="620"/>
    </location>
</feature>
<dbReference type="Gene3D" id="2.130.10.10">
    <property type="entry name" value="YVTN repeat-like/Quinoprotein amine dehydrogenase"/>
    <property type="match status" value="4"/>
</dbReference>
<dbReference type="Pfam" id="PF00400">
    <property type="entry name" value="WD40"/>
    <property type="match status" value="1"/>
</dbReference>
<protein>
    <submittedName>
        <fullName evidence="3">WD40 repeat domain-containing protein</fullName>
    </submittedName>
</protein>
<proteinExistence type="predicted"/>
<feature type="domain" description="Pyrrolo-quinoline quinone repeat" evidence="2">
    <location>
        <begin position="161"/>
        <end position="304"/>
    </location>
</feature>
<feature type="domain" description="Pyrrolo-quinoline quinone repeat" evidence="2">
    <location>
        <begin position="449"/>
        <end position="623"/>
    </location>
</feature>
<accession>A0ABZ1QQC6</accession>
<sequence>MSEIGEVLVTAALSFVPWEVMWSGDGQSLFADGGSNGVVNLNAATGEERWRGPGGGVVSPDEQTVALTGGGGTEPIMEFEEPWDCSELPRSMRQACEKHNREDVGWHVVGHKEVPSWIQVRARESGAGLWSRSFPSTEVVQHPRYSPDGKLLAVSGNHTRLFDSVSGEELVELESHASSLSPTVFSRDSQLLVTADSTRLALIDVTVSGIKWVTSLPAPVTQFAFTEDDSMLVVATEHQALTLSAEDGSLVTSVDLQDPLPDRRLTVLSPDRRRLVMVGAESMALWDVADGSRRFETPVGDSARVRFNPVLPEIAIASATGLLMVNSRFGTTVWEQATDPLRDLAFSADGLRLALCGTSAPGSGFVQVRSMSPTSVSHGICDGPVTKIALSSSPGSLAVAASHTPEAKASVFRADTGELVLVKAHPGVINALALSRDGRHFATGGSDGGARLFTTLTGEKRWQVAHHAPVNALTFLASDGGDDVITASVDKTARCLAHDTGQERWRLSHPQAVTLVTASPDGHLVATACADRSTRILNAVTGEELFRLSHDGKIRALAFNPTGSMLAAGGDDGEVLIIDTASGRVLAKSLHTREVTAAAFSHDGSLLATAGKDHAVHILDASADPPKLVSSHADTQTPTRLAFHPAEPQLALVNDEPNPAVTILDPAEGTELSRLRHPAPINDLAYSPDGKLLATACEDTLARVYPGRRGN</sequence>
<dbReference type="RefSeq" id="WP_328733572.1">
    <property type="nucleotide sequence ID" value="NZ_CP108038.1"/>
</dbReference>
<gene>
    <name evidence="3" type="ORF">OHT53_00425</name>
</gene>
<reference evidence="3" key="1">
    <citation type="submission" date="2022-10" db="EMBL/GenBank/DDBJ databases">
        <title>The complete genomes of actinobacterial strains from the NBC collection.</title>
        <authorList>
            <person name="Joergensen T.S."/>
            <person name="Alvarez Arevalo M."/>
            <person name="Sterndorff E.B."/>
            <person name="Faurdal D."/>
            <person name="Vuksanovic O."/>
            <person name="Mourched A.-S."/>
            <person name="Charusanti P."/>
            <person name="Shaw S."/>
            <person name="Blin K."/>
            <person name="Weber T."/>
        </authorList>
    </citation>
    <scope>NUCLEOTIDE SEQUENCE</scope>
    <source>
        <strain evidence="3">NBC_00302</strain>
    </source>
</reference>
<dbReference type="PANTHER" id="PTHR19879:SF9">
    <property type="entry name" value="TRANSCRIPTION INITIATION FACTOR TFIID SUBUNIT 5"/>
    <property type="match status" value="1"/>
</dbReference>
<keyword evidence="4" id="KW-1185">Reference proteome</keyword>